<sequence length="114" mass="12662">MDVIWQQRDFVLNTDKRSNLDLHWPGVSSEHRPDDMNPYTVGKGRHRKPFMFKGAGSSLALRGCFLQAAPMVLPVNTTGQSEMDCSVKPSAPAVKLIRKHSALQSEARSPDVSE</sequence>
<protein>
    <submittedName>
        <fullName evidence="1">Uncharacterized protein</fullName>
    </submittedName>
</protein>
<keyword evidence="2" id="KW-1185">Reference proteome</keyword>
<comment type="caution">
    <text evidence="1">The sequence shown here is derived from an EMBL/GenBank/DDBJ whole genome shotgun (WGS) entry which is preliminary data.</text>
</comment>
<dbReference type="EMBL" id="CM043793">
    <property type="protein sequence ID" value="KAI4820088.1"/>
    <property type="molecule type" value="Genomic_DNA"/>
</dbReference>
<organism evidence="1 2">
    <name type="scientific">Chaenocephalus aceratus</name>
    <name type="common">Blackfin icefish</name>
    <name type="synonym">Chaenichthys aceratus</name>
    <dbReference type="NCBI Taxonomy" id="36190"/>
    <lineage>
        <taxon>Eukaryota</taxon>
        <taxon>Metazoa</taxon>
        <taxon>Chordata</taxon>
        <taxon>Craniata</taxon>
        <taxon>Vertebrata</taxon>
        <taxon>Euteleostomi</taxon>
        <taxon>Actinopterygii</taxon>
        <taxon>Neopterygii</taxon>
        <taxon>Teleostei</taxon>
        <taxon>Neoteleostei</taxon>
        <taxon>Acanthomorphata</taxon>
        <taxon>Eupercaria</taxon>
        <taxon>Perciformes</taxon>
        <taxon>Notothenioidei</taxon>
        <taxon>Channichthyidae</taxon>
        <taxon>Chaenocephalus</taxon>
    </lineage>
</organism>
<evidence type="ECO:0000313" key="2">
    <source>
        <dbReference type="Proteomes" id="UP001057452"/>
    </source>
</evidence>
<dbReference type="Proteomes" id="UP001057452">
    <property type="component" value="Chromosome 9"/>
</dbReference>
<evidence type="ECO:0000313" key="1">
    <source>
        <dbReference type="EMBL" id="KAI4820088.1"/>
    </source>
</evidence>
<proteinExistence type="predicted"/>
<gene>
    <name evidence="1" type="ORF">KUCAC02_028080</name>
</gene>
<reference evidence="1" key="1">
    <citation type="submission" date="2022-05" db="EMBL/GenBank/DDBJ databases">
        <title>Chromosome-level genome of Chaenocephalus aceratus.</title>
        <authorList>
            <person name="Park H."/>
        </authorList>
    </citation>
    <scope>NUCLEOTIDE SEQUENCE</scope>
    <source>
        <strain evidence="1">KU_202001</strain>
    </source>
</reference>
<accession>A0ACB9X1Y3</accession>
<name>A0ACB9X1Y3_CHAAC</name>